<evidence type="ECO:0000256" key="1">
    <source>
        <dbReference type="SAM" id="MobiDB-lite"/>
    </source>
</evidence>
<reference evidence="2" key="1">
    <citation type="submission" date="2020-11" db="EMBL/GenBank/DDBJ databases">
        <authorList>
            <person name="Tran Van P."/>
        </authorList>
    </citation>
    <scope>NUCLEOTIDE SEQUENCE</scope>
</reference>
<evidence type="ECO:0000313" key="2">
    <source>
        <dbReference type="EMBL" id="CAD7404196.1"/>
    </source>
</evidence>
<organism evidence="2">
    <name type="scientific">Timema poppense</name>
    <name type="common">Walking stick</name>
    <dbReference type="NCBI Taxonomy" id="170557"/>
    <lineage>
        <taxon>Eukaryota</taxon>
        <taxon>Metazoa</taxon>
        <taxon>Ecdysozoa</taxon>
        <taxon>Arthropoda</taxon>
        <taxon>Hexapoda</taxon>
        <taxon>Insecta</taxon>
        <taxon>Pterygota</taxon>
        <taxon>Neoptera</taxon>
        <taxon>Polyneoptera</taxon>
        <taxon>Phasmatodea</taxon>
        <taxon>Timematodea</taxon>
        <taxon>Timematoidea</taxon>
        <taxon>Timematidae</taxon>
        <taxon>Timema</taxon>
    </lineage>
</organism>
<name>A0A7R9CXA6_TIMPO</name>
<dbReference type="AlphaFoldDB" id="A0A7R9CXA6"/>
<proteinExistence type="predicted"/>
<gene>
    <name evidence="2" type="ORF">TPSB3V08_LOCUS4376</name>
</gene>
<accession>A0A7R9CXA6</accession>
<protein>
    <submittedName>
        <fullName evidence="2">Uncharacterized protein</fullName>
    </submittedName>
</protein>
<dbReference type="EMBL" id="OD002098">
    <property type="protein sequence ID" value="CAD7404196.1"/>
    <property type="molecule type" value="Genomic_DNA"/>
</dbReference>
<sequence length="167" mass="18455">MLANGNKNIMAFLESSLYSSPRVQKLTRFTIPPLKRFFSVVSDASSSNFSFSGINNEASSKYSSLKGLDIHRSPIPGSEKCFSNEDFNPSSPARVNYKSKRPRKGEPRGRKAPILSGGMLARGWARAGGKADPSNGRNPLTLLSGVGGRRQGRSFQRTQPLFHRRFY</sequence>
<feature type="region of interest" description="Disordered" evidence="1">
    <location>
        <begin position="74"/>
        <end position="114"/>
    </location>
</feature>